<proteinExistence type="predicted"/>
<accession>A0ABQ7FY47</accession>
<name>A0ABQ7FY47_DUNSA</name>
<dbReference type="EMBL" id="MU070543">
    <property type="protein sequence ID" value="KAF5827273.1"/>
    <property type="molecule type" value="Genomic_DNA"/>
</dbReference>
<comment type="caution">
    <text evidence="1">The sequence shown here is derived from an EMBL/GenBank/DDBJ whole genome shotgun (WGS) entry which is preliminary data.</text>
</comment>
<gene>
    <name evidence="1" type="ORF">DUNSADRAFT_1011</name>
</gene>
<dbReference type="Proteomes" id="UP000815325">
    <property type="component" value="Unassembled WGS sequence"/>
</dbReference>
<evidence type="ECO:0000313" key="2">
    <source>
        <dbReference type="Proteomes" id="UP000815325"/>
    </source>
</evidence>
<reference evidence="1" key="1">
    <citation type="submission" date="2017-08" db="EMBL/GenBank/DDBJ databases">
        <authorList>
            <person name="Polle J.E."/>
            <person name="Barry K."/>
            <person name="Cushman J."/>
            <person name="Schmutz J."/>
            <person name="Tran D."/>
            <person name="Hathwaick L.T."/>
            <person name="Yim W.C."/>
            <person name="Jenkins J."/>
            <person name="Mckie-Krisberg Z.M."/>
            <person name="Prochnik S."/>
            <person name="Lindquist E."/>
            <person name="Dockter R.B."/>
            <person name="Adam C."/>
            <person name="Molina H."/>
            <person name="Bunkerborg J."/>
            <person name="Jin E."/>
            <person name="Buchheim M."/>
            <person name="Magnuson J."/>
        </authorList>
    </citation>
    <scope>NUCLEOTIDE SEQUENCE</scope>
    <source>
        <strain evidence="1">CCAP 19/18</strain>
    </source>
</reference>
<keyword evidence="2" id="KW-1185">Reference proteome</keyword>
<protein>
    <submittedName>
        <fullName evidence="1">Uncharacterized protein</fullName>
    </submittedName>
</protein>
<sequence length="165" mass="18533">MDFKFGRTKASPRSLACLPGDILGIIFTALDGEQNRQAFFSCCKTVRYAPQVLELIDKTTLDLTRISDAHSSLEPLCFFPRGAYLRRLSVKGNSCWYGEYALVKLSQQEGHCREKDLLAQVQELELDKTVHAPTHALLSLCPNLRNLMLPSCPMWLLQSLTDAIS</sequence>
<organism evidence="1 2">
    <name type="scientific">Dunaliella salina</name>
    <name type="common">Green alga</name>
    <name type="synonym">Protococcus salinus</name>
    <dbReference type="NCBI Taxonomy" id="3046"/>
    <lineage>
        <taxon>Eukaryota</taxon>
        <taxon>Viridiplantae</taxon>
        <taxon>Chlorophyta</taxon>
        <taxon>core chlorophytes</taxon>
        <taxon>Chlorophyceae</taxon>
        <taxon>CS clade</taxon>
        <taxon>Chlamydomonadales</taxon>
        <taxon>Dunaliellaceae</taxon>
        <taxon>Dunaliella</taxon>
    </lineage>
</organism>
<evidence type="ECO:0000313" key="1">
    <source>
        <dbReference type="EMBL" id="KAF5827273.1"/>
    </source>
</evidence>